<name>A0A1W1WNX0_SULTA</name>
<keyword evidence="2" id="KW-1185">Reference proteome</keyword>
<dbReference type="EMBL" id="FWWY01000002">
    <property type="protein sequence ID" value="SMC08018.1"/>
    <property type="molecule type" value="Genomic_DNA"/>
</dbReference>
<accession>A0A1W1WNX0</accession>
<organism evidence="1 2">
    <name type="scientific">Sulfobacillus thermosulfidooxidans (strain DSM 9293 / VKM B-1269 / AT-1)</name>
    <dbReference type="NCBI Taxonomy" id="929705"/>
    <lineage>
        <taxon>Bacteria</taxon>
        <taxon>Bacillati</taxon>
        <taxon>Bacillota</taxon>
        <taxon>Clostridia</taxon>
        <taxon>Eubacteriales</taxon>
        <taxon>Clostridiales Family XVII. Incertae Sedis</taxon>
        <taxon>Sulfobacillus</taxon>
    </lineage>
</organism>
<evidence type="ECO:0000313" key="1">
    <source>
        <dbReference type="EMBL" id="SMC08018.1"/>
    </source>
</evidence>
<evidence type="ECO:0000313" key="2">
    <source>
        <dbReference type="Proteomes" id="UP000192660"/>
    </source>
</evidence>
<dbReference type="RefSeq" id="WP_084662052.1">
    <property type="nucleotide sequence ID" value="NZ_FWWY01000002.1"/>
</dbReference>
<proteinExistence type="predicted"/>
<dbReference type="Proteomes" id="UP000192660">
    <property type="component" value="Unassembled WGS sequence"/>
</dbReference>
<protein>
    <submittedName>
        <fullName evidence="1">Uncharacterized protein</fullName>
    </submittedName>
</protein>
<sequence length="95" mass="10232">MAYLSTITVDPHNHTVSIADHGLVVTVRNTTLDTVTLTLGSTTVAFDTNLESIRDPHRRATQAAIHDTWIAKAQTALTEITGGERHVVECVPTVG</sequence>
<gene>
    <name evidence="1" type="ORF">SAMN00768000_3598</name>
</gene>
<dbReference type="AlphaFoldDB" id="A0A1W1WNX0"/>
<reference evidence="2" key="1">
    <citation type="submission" date="2017-04" db="EMBL/GenBank/DDBJ databases">
        <authorList>
            <person name="Varghese N."/>
            <person name="Submissions S."/>
        </authorList>
    </citation>
    <scope>NUCLEOTIDE SEQUENCE [LARGE SCALE GENOMIC DNA]</scope>
    <source>
        <strain evidence="2">DSM 9293</strain>
    </source>
</reference>